<dbReference type="Gene3D" id="2.40.50.100">
    <property type="match status" value="1"/>
</dbReference>
<evidence type="ECO:0000256" key="2">
    <source>
        <dbReference type="ARBA" id="ARBA00022475"/>
    </source>
</evidence>
<keyword evidence="6" id="KW-0547">Nucleotide-binding</keyword>
<keyword evidence="6" id="KW-0378">Hydrolase</keyword>
<dbReference type="OrthoDB" id="7856194at2"/>
<keyword evidence="6" id="KW-0067">ATP-binding</keyword>
<dbReference type="EMBL" id="FWFW01000011">
    <property type="protein sequence ID" value="SLN58728.1"/>
    <property type="molecule type" value="Genomic_DNA"/>
</dbReference>
<dbReference type="InterPro" id="IPR047641">
    <property type="entry name" value="ABC_transpr_MalK/UgpC-like"/>
</dbReference>
<dbReference type="InterPro" id="IPR040582">
    <property type="entry name" value="OB_MalK-like"/>
</dbReference>
<dbReference type="Pfam" id="PF17912">
    <property type="entry name" value="OB_MalK"/>
    <property type="match status" value="1"/>
</dbReference>
<keyword evidence="4" id="KW-0472">Membrane</keyword>
<evidence type="ECO:0000259" key="5">
    <source>
        <dbReference type="Pfam" id="PF17912"/>
    </source>
</evidence>
<dbReference type="SUPFAM" id="SSF50331">
    <property type="entry name" value="MOP-like"/>
    <property type="match status" value="1"/>
</dbReference>
<dbReference type="GO" id="GO:0005524">
    <property type="term" value="F:ATP binding"/>
    <property type="evidence" value="ECO:0007669"/>
    <property type="project" value="UniProtKB-KW"/>
</dbReference>
<dbReference type="GO" id="GO:1990060">
    <property type="term" value="C:maltose transport complex"/>
    <property type="evidence" value="ECO:0007669"/>
    <property type="project" value="TreeGrafter"/>
</dbReference>
<dbReference type="RefSeq" id="WP_085850139.1">
    <property type="nucleotide sequence ID" value="NZ_FNZV01000011.1"/>
</dbReference>
<organism evidence="6 7">
    <name type="scientific">Pacificibacter marinus</name>
    <dbReference type="NCBI Taxonomy" id="658057"/>
    <lineage>
        <taxon>Bacteria</taxon>
        <taxon>Pseudomonadati</taxon>
        <taxon>Pseudomonadota</taxon>
        <taxon>Alphaproteobacteria</taxon>
        <taxon>Rhodobacterales</taxon>
        <taxon>Roseobacteraceae</taxon>
        <taxon>Pacificibacter</taxon>
    </lineage>
</organism>
<dbReference type="EC" id="3.6.3.20" evidence="6"/>
<sequence length="100" mass="10685">MSASASDTPIELYENPDNDFVAGFIDSPRMNFLTAKAVGPKTVEVAVQRVELPNLETALQTGQSLQFGIRPEHLDAATAVHFPMVADVAEELGATTFAHG</sequence>
<evidence type="ECO:0000256" key="4">
    <source>
        <dbReference type="ARBA" id="ARBA00023136"/>
    </source>
</evidence>
<feature type="domain" description="MalK-like OB fold" evidence="5">
    <location>
        <begin position="27"/>
        <end position="74"/>
    </location>
</feature>
<keyword evidence="7" id="KW-1185">Reference proteome</keyword>
<reference evidence="6 7" key="1">
    <citation type="submission" date="2017-03" db="EMBL/GenBank/DDBJ databases">
        <authorList>
            <person name="Afonso C.L."/>
            <person name="Miller P.J."/>
            <person name="Scott M.A."/>
            <person name="Spackman E."/>
            <person name="Goraichik I."/>
            <person name="Dimitrov K.M."/>
            <person name="Suarez D.L."/>
            <person name="Swayne D.E."/>
        </authorList>
    </citation>
    <scope>NUCLEOTIDE SEQUENCE [LARGE SCALE GENOMIC DNA]</scope>
    <source>
        <strain evidence="6 7">CECT 7971</strain>
    </source>
</reference>
<dbReference type="STRING" id="658057.SAMN04488032_11179"/>
<proteinExistence type="inferred from homology"/>
<dbReference type="InterPro" id="IPR008995">
    <property type="entry name" value="Mo/tungstate-bd_C_term_dom"/>
</dbReference>
<accession>A0A1Y5T9J0</accession>
<keyword evidence="3" id="KW-0997">Cell inner membrane</keyword>
<evidence type="ECO:0000256" key="3">
    <source>
        <dbReference type="ARBA" id="ARBA00022519"/>
    </source>
</evidence>
<keyword evidence="2" id="KW-1003">Cell membrane</keyword>
<gene>
    <name evidence="6" type="primary">ugpC_9</name>
    <name evidence="6" type="ORF">PAM7971_03035</name>
</gene>
<comment type="similarity">
    <text evidence="1">Belongs to the ABC transporter superfamily.</text>
</comment>
<dbReference type="GO" id="GO:0016887">
    <property type="term" value="F:ATP hydrolysis activity"/>
    <property type="evidence" value="ECO:0007669"/>
    <property type="project" value="InterPro"/>
</dbReference>
<dbReference type="Proteomes" id="UP000193307">
    <property type="component" value="Unassembled WGS sequence"/>
</dbReference>
<dbReference type="AlphaFoldDB" id="A0A1Y5T9J0"/>
<evidence type="ECO:0000256" key="1">
    <source>
        <dbReference type="ARBA" id="ARBA00005417"/>
    </source>
</evidence>
<dbReference type="PANTHER" id="PTHR43875:SF3">
    <property type="entry name" value="MALTOSE_MALTODEXTRIN IMPORT ATP-BINDING PROTEIN MALK"/>
    <property type="match status" value="1"/>
</dbReference>
<dbReference type="GO" id="GO:0015423">
    <property type="term" value="F:ABC-type maltose transporter activity"/>
    <property type="evidence" value="ECO:0007669"/>
    <property type="project" value="TreeGrafter"/>
</dbReference>
<dbReference type="PANTHER" id="PTHR43875">
    <property type="entry name" value="MALTODEXTRIN IMPORT ATP-BINDING PROTEIN MSMX"/>
    <property type="match status" value="1"/>
</dbReference>
<name>A0A1Y5T9J0_9RHOB</name>
<protein>
    <submittedName>
        <fullName evidence="6">sn-glycerol-3-phosphate import ATP-binding protein UgpC</fullName>
        <ecNumber evidence="6">3.6.3.20</ecNumber>
    </submittedName>
</protein>
<evidence type="ECO:0000313" key="6">
    <source>
        <dbReference type="EMBL" id="SLN58728.1"/>
    </source>
</evidence>
<evidence type="ECO:0000313" key="7">
    <source>
        <dbReference type="Proteomes" id="UP000193307"/>
    </source>
</evidence>
<dbReference type="GO" id="GO:0055052">
    <property type="term" value="C:ATP-binding cassette (ABC) transporter complex, substrate-binding subunit-containing"/>
    <property type="evidence" value="ECO:0007669"/>
    <property type="project" value="TreeGrafter"/>
</dbReference>